<evidence type="ECO:0008006" key="3">
    <source>
        <dbReference type="Google" id="ProtNLM"/>
    </source>
</evidence>
<dbReference type="RefSeq" id="WP_249848407.1">
    <property type="nucleotide sequence ID" value="NZ_JAMGBD010000001.1"/>
</dbReference>
<gene>
    <name evidence="1" type="ORF">LZ536_09380</name>
</gene>
<accession>A0ABT0RNA0</accession>
<proteinExistence type="predicted"/>
<comment type="caution">
    <text evidence="1">The sequence shown here is derived from an EMBL/GenBank/DDBJ whole genome shotgun (WGS) entry which is preliminary data.</text>
</comment>
<dbReference type="EMBL" id="JAMGBD010000001">
    <property type="protein sequence ID" value="MCL6684108.1"/>
    <property type="molecule type" value="Genomic_DNA"/>
</dbReference>
<dbReference type="Proteomes" id="UP001165363">
    <property type="component" value="Unassembled WGS sequence"/>
</dbReference>
<evidence type="ECO:0000313" key="2">
    <source>
        <dbReference type="Proteomes" id="UP001165363"/>
    </source>
</evidence>
<reference evidence="1" key="1">
    <citation type="submission" date="2022-05" db="EMBL/GenBank/DDBJ databases">
        <authorList>
            <person name="Jo J.-H."/>
            <person name="Im W.-T."/>
        </authorList>
    </citation>
    <scope>NUCLEOTIDE SEQUENCE</scope>
    <source>
        <strain evidence="1">SE158</strain>
    </source>
</reference>
<sequence length="142" mass="15738">MLGLLVLFAAAAPEIPEAQLEWQNGDEEFFPLAFRGRWAPKLADCTGDGVEVFEISATKMWFYEGDSKLIKISNVNYTSSPSGTPAYTINAYTADRELMDLSTGTIRLTLSGGKLYMTRLKAVPEDKQWQHPNVLCPESKAS</sequence>
<evidence type="ECO:0000313" key="1">
    <source>
        <dbReference type="EMBL" id="MCL6684108.1"/>
    </source>
</evidence>
<keyword evidence="2" id="KW-1185">Reference proteome</keyword>
<organism evidence="1 2">
    <name type="scientific">Sphingomonas alba</name>
    <dbReference type="NCBI Taxonomy" id="2908208"/>
    <lineage>
        <taxon>Bacteria</taxon>
        <taxon>Pseudomonadati</taxon>
        <taxon>Pseudomonadota</taxon>
        <taxon>Alphaproteobacteria</taxon>
        <taxon>Sphingomonadales</taxon>
        <taxon>Sphingomonadaceae</taxon>
        <taxon>Sphingomonas</taxon>
    </lineage>
</organism>
<name>A0ABT0RNA0_9SPHN</name>
<protein>
    <recommendedName>
        <fullName evidence="3">Lipocalin-like domain-containing protein</fullName>
    </recommendedName>
</protein>